<comment type="caution">
    <text evidence="7">The sequence shown here is derived from an EMBL/GenBank/DDBJ whole genome shotgun (WGS) entry which is preliminary data.</text>
</comment>
<dbReference type="SUPFAM" id="SSF144083">
    <property type="entry name" value="Magnesium transport protein CorA, transmembrane region"/>
    <property type="match status" value="1"/>
</dbReference>
<keyword evidence="3 6" id="KW-1133">Transmembrane helix</keyword>
<dbReference type="AlphaFoldDB" id="A0A139I370"/>
<organism evidence="7 8">
    <name type="scientific">Pseudocercospora musae</name>
    <dbReference type="NCBI Taxonomy" id="113226"/>
    <lineage>
        <taxon>Eukaryota</taxon>
        <taxon>Fungi</taxon>
        <taxon>Dikarya</taxon>
        <taxon>Ascomycota</taxon>
        <taxon>Pezizomycotina</taxon>
        <taxon>Dothideomycetes</taxon>
        <taxon>Dothideomycetidae</taxon>
        <taxon>Mycosphaerellales</taxon>
        <taxon>Mycosphaerellaceae</taxon>
        <taxon>Pseudocercospora</taxon>
    </lineage>
</organism>
<dbReference type="Proteomes" id="UP000073492">
    <property type="component" value="Unassembled WGS sequence"/>
</dbReference>
<proteinExistence type="predicted"/>
<evidence type="ECO:0000256" key="3">
    <source>
        <dbReference type="ARBA" id="ARBA00022989"/>
    </source>
</evidence>
<evidence type="ECO:0000256" key="2">
    <source>
        <dbReference type="ARBA" id="ARBA00022692"/>
    </source>
</evidence>
<feature type="transmembrane region" description="Helical" evidence="6">
    <location>
        <begin position="427"/>
        <end position="448"/>
    </location>
</feature>
<evidence type="ECO:0000256" key="6">
    <source>
        <dbReference type="SAM" id="Phobius"/>
    </source>
</evidence>
<dbReference type="STRING" id="113226.A0A139I370"/>
<evidence type="ECO:0000313" key="8">
    <source>
        <dbReference type="Proteomes" id="UP000073492"/>
    </source>
</evidence>
<dbReference type="GO" id="GO:0005886">
    <property type="term" value="C:plasma membrane"/>
    <property type="evidence" value="ECO:0007669"/>
    <property type="project" value="UniProtKB-SubCell"/>
</dbReference>
<dbReference type="GO" id="GO:0000287">
    <property type="term" value="F:magnesium ion binding"/>
    <property type="evidence" value="ECO:0007669"/>
    <property type="project" value="TreeGrafter"/>
</dbReference>
<keyword evidence="4 6" id="KW-0472">Membrane</keyword>
<dbReference type="OrthoDB" id="1046782at2759"/>
<dbReference type="GO" id="GO:0015095">
    <property type="term" value="F:magnesium ion transmembrane transporter activity"/>
    <property type="evidence" value="ECO:0007669"/>
    <property type="project" value="TreeGrafter"/>
</dbReference>
<keyword evidence="8" id="KW-1185">Reference proteome</keyword>
<feature type="transmembrane region" description="Helical" evidence="6">
    <location>
        <begin position="455"/>
        <end position="476"/>
    </location>
</feature>
<name>A0A139I370_9PEZI</name>
<dbReference type="GO" id="GO:0015087">
    <property type="term" value="F:cobalt ion transmembrane transporter activity"/>
    <property type="evidence" value="ECO:0007669"/>
    <property type="project" value="TreeGrafter"/>
</dbReference>
<dbReference type="EMBL" id="LFZO01000367">
    <property type="protein sequence ID" value="KXT09170.1"/>
    <property type="molecule type" value="Genomic_DNA"/>
</dbReference>
<evidence type="ECO:0000313" key="7">
    <source>
        <dbReference type="EMBL" id="KXT09170.1"/>
    </source>
</evidence>
<dbReference type="GO" id="GO:0050897">
    <property type="term" value="F:cobalt ion binding"/>
    <property type="evidence" value="ECO:0007669"/>
    <property type="project" value="TreeGrafter"/>
</dbReference>
<keyword evidence="2 6" id="KW-0812">Transmembrane</keyword>
<reference evidence="7 8" key="1">
    <citation type="submission" date="2015-07" db="EMBL/GenBank/DDBJ databases">
        <title>Comparative genomics of the Sigatoka disease complex on banana suggests a link between parallel evolutionary changes in Pseudocercospora fijiensis and Pseudocercospora eumusae and increased virulence on the banana host.</title>
        <authorList>
            <person name="Chang T.-C."/>
            <person name="Salvucci A."/>
            <person name="Crous P.W."/>
            <person name="Stergiopoulos I."/>
        </authorList>
    </citation>
    <scope>NUCLEOTIDE SEQUENCE [LARGE SCALE GENOMIC DNA]</scope>
    <source>
        <strain evidence="7 8">CBS 116634</strain>
    </source>
</reference>
<dbReference type="PANTHER" id="PTHR46494:SF1">
    <property type="entry name" value="CORA FAMILY METAL ION TRANSPORTER (EUROFUNG)"/>
    <property type="match status" value="1"/>
</dbReference>
<dbReference type="InterPro" id="IPR045863">
    <property type="entry name" value="CorA_TM1_TM2"/>
</dbReference>
<dbReference type="EMBL" id="LFZO01000367">
    <property type="protein sequence ID" value="KXT09169.1"/>
    <property type="molecule type" value="Genomic_DNA"/>
</dbReference>
<evidence type="ECO:0000256" key="4">
    <source>
        <dbReference type="ARBA" id="ARBA00023136"/>
    </source>
</evidence>
<accession>A0A139I370</accession>
<dbReference type="PANTHER" id="PTHR46494">
    <property type="entry name" value="CORA FAMILY METAL ION TRANSPORTER (EUROFUNG)"/>
    <property type="match status" value="1"/>
</dbReference>
<evidence type="ECO:0000256" key="1">
    <source>
        <dbReference type="ARBA" id="ARBA00004651"/>
    </source>
</evidence>
<dbReference type="Gene3D" id="1.20.58.340">
    <property type="entry name" value="Magnesium transport protein CorA, transmembrane region"/>
    <property type="match status" value="1"/>
</dbReference>
<feature type="region of interest" description="Disordered" evidence="5">
    <location>
        <begin position="14"/>
        <end position="47"/>
    </location>
</feature>
<sequence length="511" mass="57689">MSKDTTQVSVDIDGNVSHRLGSGHRRATAWKPVTRPDTSRPGYPKNSTGLSGSLHDVRYYQAVLDNLSNFAKVCSCDIFESIKQSSQWLKYVDKDSIAKCLKSNDNSNNGSFRAIFCTLERAPETSFGCRVSLDAASTALLLESLSISPQFLPMLLGEPEYWAPGDFASYNLQGDQQCLEFFCQQPRWNLHKKDVPLSIYMTHDLTTKATTYVISCSKEQAQLKVIQERLEDAFRAATVTEAADPFMLHALVTHEVFAEARSVVTPVRYQLYDQLDRVDKYAERSAKGIEPSPTNTSLAKSNLAVEQDEPENLQDITIQLNVVSQEVDSMTANADMASMIVHRLIEAHDRYRESVTSVSMRNAVTKTHDSLQYLAQSIDAQKRWLQSYKVRKDTAMNLVYNLVMQQNSTTSTTIALETRADGASMKVIAALTMLFLPGTFLSSVFGMSMLNNAKWWLYVALTLPLTIIVIATWWLWFEFPTVVAVLKQWIDTFRWKKRGTKQKKNNIHPEV</sequence>
<gene>
    <name evidence="7" type="ORF">AC579_7288</name>
</gene>
<protein>
    <submittedName>
        <fullName evidence="7">Uncharacterized protein</fullName>
    </submittedName>
</protein>
<comment type="subcellular location">
    <subcellularLocation>
        <location evidence="1">Cell membrane</location>
        <topology evidence="1">Multi-pass membrane protein</topology>
    </subcellularLocation>
</comment>
<evidence type="ECO:0000256" key="5">
    <source>
        <dbReference type="SAM" id="MobiDB-lite"/>
    </source>
</evidence>